<organism evidence="3 4">
    <name type="scientific">Periconia digitata</name>
    <dbReference type="NCBI Taxonomy" id="1303443"/>
    <lineage>
        <taxon>Eukaryota</taxon>
        <taxon>Fungi</taxon>
        <taxon>Dikarya</taxon>
        <taxon>Ascomycota</taxon>
        <taxon>Pezizomycotina</taxon>
        <taxon>Dothideomycetes</taxon>
        <taxon>Pleosporomycetidae</taxon>
        <taxon>Pleosporales</taxon>
        <taxon>Massarineae</taxon>
        <taxon>Periconiaceae</taxon>
        <taxon>Periconia</taxon>
    </lineage>
</organism>
<feature type="region of interest" description="Disordered" evidence="1">
    <location>
        <begin position="108"/>
        <end position="135"/>
    </location>
</feature>
<keyword evidence="2" id="KW-0732">Signal</keyword>
<comment type="caution">
    <text evidence="3">The sequence shown here is derived from an EMBL/GenBank/DDBJ whole genome shotgun (WGS) entry which is preliminary data.</text>
</comment>
<dbReference type="EMBL" id="CAOQHR010000005">
    <property type="protein sequence ID" value="CAI6334627.1"/>
    <property type="molecule type" value="Genomic_DNA"/>
</dbReference>
<feature type="signal peptide" evidence="2">
    <location>
        <begin position="1"/>
        <end position="18"/>
    </location>
</feature>
<keyword evidence="4" id="KW-1185">Reference proteome</keyword>
<evidence type="ECO:0000256" key="2">
    <source>
        <dbReference type="SAM" id="SignalP"/>
    </source>
</evidence>
<sequence>MKSFAAIVAFAAAASASAVYAPINSTVPAPPVYSTTVVPQYTTVCSAGATVSYGPSSYSTVSKPTTLTIPNYTIVTPVPLPSAPVESKPVPSAPVYTTAPAPSAPVYPTANGTVPAPPAPTGTAPGAPGASAPPNFPGAAGKTGLSLLAVAGALAAFL</sequence>
<feature type="chain" id="PRO_5040850152" evidence="2">
    <location>
        <begin position="19"/>
        <end position="158"/>
    </location>
</feature>
<dbReference type="Proteomes" id="UP001152607">
    <property type="component" value="Unassembled WGS sequence"/>
</dbReference>
<evidence type="ECO:0000256" key="1">
    <source>
        <dbReference type="SAM" id="MobiDB-lite"/>
    </source>
</evidence>
<reference evidence="3" key="1">
    <citation type="submission" date="2023-01" db="EMBL/GenBank/DDBJ databases">
        <authorList>
            <person name="Van Ghelder C."/>
            <person name="Rancurel C."/>
        </authorList>
    </citation>
    <scope>NUCLEOTIDE SEQUENCE</scope>
    <source>
        <strain evidence="3">CNCM I-4278</strain>
    </source>
</reference>
<evidence type="ECO:0000313" key="4">
    <source>
        <dbReference type="Proteomes" id="UP001152607"/>
    </source>
</evidence>
<protein>
    <submittedName>
        <fullName evidence="3">Uncharacterized protein</fullName>
    </submittedName>
</protein>
<feature type="compositionally biased region" description="Low complexity" evidence="1">
    <location>
        <begin position="121"/>
        <end position="135"/>
    </location>
</feature>
<gene>
    <name evidence="3" type="ORF">PDIGIT_LOCUS7690</name>
</gene>
<dbReference type="OrthoDB" id="4094614at2759"/>
<accession>A0A9W4XVJ7</accession>
<dbReference type="AlphaFoldDB" id="A0A9W4XVJ7"/>
<name>A0A9W4XVJ7_9PLEO</name>
<evidence type="ECO:0000313" key="3">
    <source>
        <dbReference type="EMBL" id="CAI6334627.1"/>
    </source>
</evidence>
<proteinExistence type="predicted"/>